<feature type="signal peptide" evidence="2">
    <location>
        <begin position="1"/>
        <end position="30"/>
    </location>
</feature>
<dbReference type="Proteomes" id="UP000323046">
    <property type="component" value="Chromosome"/>
</dbReference>
<accession>A0A5P2BN19</accession>
<dbReference type="OrthoDB" id="5177574at2"/>
<dbReference type="AlphaFoldDB" id="A0A5P2BN19"/>
<feature type="domain" description="Beta-lactamase-related" evidence="3">
    <location>
        <begin position="65"/>
        <end position="368"/>
    </location>
</feature>
<dbReference type="Gene3D" id="3.40.710.10">
    <property type="entry name" value="DD-peptidase/beta-lactamase superfamily"/>
    <property type="match status" value="1"/>
</dbReference>
<reference evidence="4 5" key="1">
    <citation type="submission" date="2018-05" db="EMBL/GenBank/DDBJ databases">
        <title>Streptomyces venezuelae.</title>
        <authorList>
            <person name="Kim W."/>
            <person name="Lee N."/>
            <person name="Cho B.-K."/>
        </authorList>
    </citation>
    <scope>NUCLEOTIDE SEQUENCE [LARGE SCALE GENOMIC DNA]</scope>
    <source>
        <strain evidence="4 5">ATCC 14583</strain>
    </source>
</reference>
<feature type="region of interest" description="Disordered" evidence="1">
    <location>
        <begin position="29"/>
        <end position="62"/>
    </location>
</feature>
<dbReference type="InterPro" id="IPR050491">
    <property type="entry name" value="AmpC-like"/>
</dbReference>
<dbReference type="RefSeq" id="WP_150175301.1">
    <property type="nucleotide sequence ID" value="NZ_CP029193.1"/>
</dbReference>
<evidence type="ECO:0000313" key="4">
    <source>
        <dbReference type="EMBL" id="QES31108.1"/>
    </source>
</evidence>
<dbReference type="EMBL" id="CP029193">
    <property type="protein sequence ID" value="QES31108.1"/>
    <property type="molecule type" value="Genomic_DNA"/>
</dbReference>
<gene>
    <name evidence="4" type="ORF">DEJ47_36015</name>
</gene>
<evidence type="ECO:0000256" key="2">
    <source>
        <dbReference type="SAM" id="SignalP"/>
    </source>
</evidence>
<feature type="chain" id="PRO_5025064843" evidence="2">
    <location>
        <begin position="31"/>
        <end position="404"/>
    </location>
</feature>
<dbReference type="SUPFAM" id="SSF56601">
    <property type="entry name" value="beta-lactamase/transpeptidase-like"/>
    <property type="match status" value="1"/>
</dbReference>
<evidence type="ECO:0000259" key="3">
    <source>
        <dbReference type="Pfam" id="PF00144"/>
    </source>
</evidence>
<sequence>MALRKRTKTGVVGIVAAAVAATAFVAPARAETDRGTDRTGADRVSADEHPGASTDRHHRATRRAMEAAVRAGTPGVAAQARDARGVWSSAVGVGDLESGAPRGKHDRFRVGSITKSFVATVLLQMEAEGKLDLDDSVERHLPGLVRGNGNDGRRITVRQLLNHTSGLFDYLADEEYSKTYLEGDGYLTHRYDTLPPRKHVAVALSHKPLFEPGAKHSYSNTNYILAGLIIERTGGRTYEAEVRDRIIEPLKLKNTVNPGNGIHLPEPSSRGYAKLFPSDPDRIDDITEMNGSQGWADGDIISTTGDLNRFYDALLRGRLLPPKQLKAMKTTVAVPGAPDMAYGLGLSRIRTSCGTTLWGHAGGMVGWLSMAYSTEDARHQLSYSYNADWDGESMGAILDAEYCG</sequence>
<feature type="compositionally biased region" description="Basic and acidic residues" evidence="1">
    <location>
        <begin position="30"/>
        <end position="50"/>
    </location>
</feature>
<dbReference type="PANTHER" id="PTHR46825">
    <property type="entry name" value="D-ALANYL-D-ALANINE-CARBOXYPEPTIDASE/ENDOPEPTIDASE AMPH"/>
    <property type="match status" value="1"/>
</dbReference>
<keyword evidence="5" id="KW-1185">Reference proteome</keyword>
<protein>
    <submittedName>
        <fullName evidence="4">Alkaline D-peptidase</fullName>
    </submittedName>
</protein>
<dbReference type="Pfam" id="PF00144">
    <property type="entry name" value="Beta-lactamase"/>
    <property type="match status" value="1"/>
</dbReference>
<evidence type="ECO:0000313" key="5">
    <source>
        <dbReference type="Proteomes" id="UP000323046"/>
    </source>
</evidence>
<dbReference type="PANTHER" id="PTHR46825:SF7">
    <property type="entry name" value="D-ALANYL-D-ALANINE CARBOXYPEPTIDASE"/>
    <property type="match status" value="1"/>
</dbReference>
<dbReference type="InterPro" id="IPR012338">
    <property type="entry name" value="Beta-lactam/transpept-like"/>
</dbReference>
<keyword evidence="2" id="KW-0732">Signal</keyword>
<evidence type="ECO:0000256" key="1">
    <source>
        <dbReference type="SAM" id="MobiDB-lite"/>
    </source>
</evidence>
<name>A0A5P2BN19_STRVZ</name>
<dbReference type="InterPro" id="IPR001466">
    <property type="entry name" value="Beta-lactam-related"/>
</dbReference>
<proteinExistence type="predicted"/>
<organism evidence="4 5">
    <name type="scientific">Streptomyces venezuelae</name>
    <dbReference type="NCBI Taxonomy" id="54571"/>
    <lineage>
        <taxon>Bacteria</taxon>
        <taxon>Bacillati</taxon>
        <taxon>Actinomycetota</taxon>
        <taxon>Actinomycetes</taxon>
        <taxon>Kitasatosporales</taxon>
        <taxon>Streptomycetaceae</taxon>
        <taxon>Streptomyces</taxon>
    </lineage>
</organism>